<evidence type="ECO:0000313" key="3">
    <source>
        <dbReference type="Proteomes" id="UP000198379"/>
    </source>
</evidence>
<reference evidence="2 3" key="1">
    <citation type="submission" date="2017-06" db="EMBL/GenBank/DDBJ databases">
        <authorList>
            <person name="Kim H.J."/>
            <person name="Triplett B.A."/>
        </authorList>
    </citation>
    <scope>NUCLEOTIDE SEQUENCE [LARGE SCALE GENOMIC DNA]</scope>
    <source>
        <strain evidence="2 3">DSM 25597</strain>
    </source>
</reference>
<feature type="transmembrane region" description="Helical" evidence="1">
    <location>
        <begin position="7"/>
        <end position="27"/>
    </location>
</feature>
<name>A0A238YNC2_9FLAO</name>
<dbReference type="Proteomes" id="UP000198379">
    <property type="component" value="Unassembled WGS sequence"/>
</dbReference>
<protein>
    <submittedName>
        <fullName evidence="2">Uncharacterized protein</fullName>
    </submittedName>
</protein>
<accession>A0A238YNC2</accession>
<dbReference type="EMBL" id="FZNY01000002">
    <property type="protein sequence ID" value="SNR72093.1"/>
    <property type="molecule type" value="Genomic_DNA"/>
</dbReference>
<evidence type="ECO:0000256" key="1">
    <source>
        <dbReference type="SAM" id="Phobius"/>
    </source>
</evidence>
<gene>
    <name evidence="2" type="ORF">SAMN06265376_102187</name>
</gene>
<sequence>MRRFIKQILLFIPFFIVFYCIGIFVFGEIMPPFLKPNLKSTKNLGGYTFTRLQEVKTVSNIDVLFLGSSHAYHGFDTRIYEKKGITSFNLGTSAQTPLQTKFLLSRYLDKVIPKEVVLQVSPFIFAIDGVESTVDIVSNDFVDIQSVALATKLKDINVSNALIYSSFEDFFNKKSSYKEKNSFASTVYVSGGYVESNDTGYRGNQYIITDFEFKKIQLKAFDEIITLLENKGITYHLVYVPITKPLYTSISKQLDFESLMNIYGGYHDFNKILSLDSTYFYDRHHLNQKGATIFNNKLIEELKLLQ</sequence>
<dbReference type="AlphaFoldDB" id="A0A238YNC2"/>
<keyword evidence="1" id="KW-0472">Membrane</keyword>
<proteinExistence type="predicted"/>
<organism evidence="2 3">
    <name type="scientific">Dokdonia pacifica</name>
    <dbReference type="NCBI Taxonomy" id="1627892"/>
    <lineage>
        <taxon>Bacteria</taxon>
        <taxon>Pseudomonadati</taxon>
        <taxon>Bacteroidota</taxon>
        <taxon>Flavobacteriia</taxon>
        <taxon>Flavobacteriales</taxon>
        <taxon>Flavobacteriaceae</taxon>
        <taxon>Dokdonia</taxon>
    </lineage>
</organism>
<evidence type="ECO:0000313" key="2">
    <source>
        <dbReference type="EMBL" id="SNR72093.1"/>
    </source>
</evidence>
<keyword evidence="3" id="KW-1185">Reference proteome</keyword>
<keyword evidence="1" id="KW-1133">Transmembrane helix</keyword>
<keyword evidence="1" id="KW-0812">Transmembrane</keyword>
<dbReference type="SUPFAM" id="SSF52266">
    <property type="entry name" value="SGNH hydrolase"/>
    <property type="match status" value="1"/>
</dbReference>